<feature type="domain" description="Methylamine utilisation protein MauE" evidence="6">
    <location>
        <begin position="11"/>
        <end position="132"/>
    </location>
</feature>
<comment type="subcellular location">
    <subcellularLocation>
        <location evidence="1">Membrane</location>
        <topology evidence="1">Multi-pass membrane protein</topology>
    </subcellularLocation>
</comment>
<evidence type="ECO:0000256" key="4">
    <source>
        <dbReference type="ARBA" id="ARBA00023136"/>
    </source>
</evidence>
<accession>A0A1U7PZ46</accession>
<feature type="transmembrane region" description="Helical" evidence="5">
    <location>
        <begin position="45"/>
        <end position="68"/>
    </location>
</feature>
<dbReference type="GO" id="GO:0016020">
    <property type="term" value="C:membrane"/>
    <property type="evidence" value="ECO:0007669"/>
    <property type="project" value="UniProtKB-SubCell"/>
</dbReference>
<proteinExistence type="predicted"/>
<dbReference type="InterPro" id="IPR009908">
    <property type="entry name" value="Methylamine_util_MauE"/>
</dbReference>
<keyword evidence="4 5" id="KW-0472">Membrane</keyword>
<sequence length="147" mass="16358">MARPQSYFEQSVIGFFIVLFTYAAVSKLMDFDNFRVQLAQSPLLGAYAGLVADSVVLAELLVAAMLCYRRTQRAGLAVGFLLMLLFSGYILWFLMRGSALPCTCGGLLERMSWPQHLAFNLVCVVLAATGWLTSRKKRSYDRPVDAC</sequence>
<keyword evidence="3 5" id="KW-1133">Transmembrane helix</keyword>
<evidence type="ECO:0000256" key="2">
    <source>
        <dbReference type="ARBA" id="ARBA00022692"/>
    </source>
</evidence>
<dbReference type="RefSeq" id="WP_076784125.1">
    <property type="nucleotide sequence ID" value="NZ_FTPU01000038.1"/>
</dbReference>
<evidence type="ECO:0000256" key="5">
    <source>
        <dbReference type="SAM" id="Phobius"/>
    </source>
</evidence>
<organism evidence="7 8">
    <name type="scientific">Epilithonimonas bovis DSM 19482</name>
    <dbReference type="NCBI Taxonomy" id="1121284"/>
    <lineage>
        <taxon>Bacteria</taxon>
        <taxon>Pseudomonadati</taxon>
        <taxon>Bacteroidota</taxon>
        <taxon>Flavobacteriia</taxon>
        <taxon>Flavobacteriales</taxon>
        <taxon>Weeksellaceae</taxon>
        <taxon>Chryseobacterium group</taxon>
        <taxon>Epilithonimonas</taxon>
    </lineage>
</organism>
<feature type="transmembrane region" description="Helical" evidence="5">
    <location>
        <begin position="7"/>
        <end position="25"/>
    </location>
</feature>
<dbReference type="EMBL" id="FTPU01000038">
    <property type="protein sequence ID" value="SIT98027.1"/>
    <property type="molecule type" value="Genomic_DNA"/>
</dbReference>
<evidence type="ECO:0000313" key="7">
    <source>
        <dbReference type="EMBL" id="SIT98027.1"/>
    </source>
</evidence>
<dbReference type="Pfam" id="PF07291">
    <property type="entry name" value="MauE"/>
    <property type="match status" value="1"/>
</dbReference>
<evidence type="ECO:0000313" key="8">
    <source>
        <dbReference type="Proteomes" id="UP000187261"/>
    </source>
</evidence>
<keyword evidence="2 5" id="KW-0812">Transmembrane</keyword>
<dbReference type="Proteomes" id="UP000187261">
    <property type="component" value="Unassembled WGS sequence"/>
</dbReference>
<dbReference type="AlphaFoldDB" id="A0A1U7PZ46"/>
<dbReference type="GO" id="GO:0030416">
    <property type="term" value="P:methylamine metabolic process"/>
    <property type="evidence" value="ECO:0007669"/>
    <property type="project" value="InterPro"/>
</dbReference>
<evidence type="ECO:0000256" key="1">
    <source>
        <dbReference type="ARBA" id="ARBA00004141"/>
    </source>
</evidence>
<evidence type="ECO:0000256" key="3">
    <source>
        <dbReference type="ARBA" id="ARBA00022989"/>
    </source>
</evidence>
<dbReference type="OrthoDB" id="673785at2"/>
<dbReference type="STRING" id="1121284.SAMN05660493_02758"/>
<protein>
    <recommendedName>
        <fullName evidence="6">Methylamine utilisation protein MauE domain-containing protein</fullName>
    </recommendedName>
</protein>
<gene>
    <name evidence="7" type="ORF">SAMN05660493_02758</name>
</gene>
<reference evidence="8" key="1">
    <citation type="submission" date="2016-10" db="EMBL/GenBank/DDBJ databases">
        <authorList>
            <person name="Varghese N."/>
            <person name="Submissions S."/>
        </authorList>
    </citation>
    <scope>NUCLEOTIDE SEQUENCE [LARGE SCALE GENOMIC DNA]</scope>
    <source>
        <strain evidence="8">DSM 19482</strain>
    </source>
</reference>
<feature type="transmembrane region" description="Helical" evidence="5">
    <location>
        <begin position="115"/>
        <end position="133"/>
    </location>
</feature>
<name>A0A1U7PZ46_9FLAO</name>
<keyword evidence="8" id="KW-1185">Reference proteome</keyword>
<evidence type="ECO:0000259" key="6">
    <source>
        <dbReference type="Pfam" id="PF07291"/>
    </source>
</evidence>
<feature type="transmembrane region" description="Helical" evidence="5">
    <location>
        <begin position="75"/>
        <end position="95"/>
    </location>
</feature>